<dbReference type="GeneID" id="77731197"/>
<dbReference type="Proteomes" id="UP001164286">
    <property type="component" value="Unassembled WGS sequence"/>
</dbReference>
<evidence type="ECO:0000256" key="8">
    <source>
        <dbReference type="SAM" id="Phobius"/>
    </source>
</evidence>
<gene>
    <name evidence="10" type="ORF">MKK02DRAFT_42451</name>
</gene>
<feature type="transmembrane region" description="Helical" evidence="8">
    <location>
        <begin position="724"/>
        <end position="744"/>
    </location>
</feature>
<evidence type="ECO:0000313" key="11">
    <source>
        <dbReference type="Proteomes" id="UP001164286"/>
    </source>
</evidence>
<proteinExistence type="inferred from homology"/>
<evidence type="ECO:0000256" key="2">
    <source>
        <dbReference type="ARBA" id="ARBA00005179"/>
    </source>
</evidence>
<evidence type="ECO:0000259" key="9">
    <source>
        <dbReference type="Pfam" id="PF13813"/>
    </source>
</evidence>
<evidence type="ECO:0000256" key="5">
    <source>
        <dbReference type="ARBA" id="ARBA00022692"/>
    </source>
</evidence>
<organism evidence="10 11">
    <name type="scientific">Dioszegia hungarica</name>
    <dbReference type="NCBI Taxonomy" id="4972"/>
    <lineage>
        <taxon>Eukaryota</taxon>
        <taxon>Fungi</taxon>
        <taxon>Dikarya</taxon>
        <taxon>Basidiomycota</taxon>
        <taxon>Agaricomycotina</taxon>
        <taxon>Tremellomycetes</taxon>
        <taxon>Tremellales</taxon>
        <taxon>Bulleribasidiaceae</taxon>
        <taxon>Dioszegia</taxon>
    </lineage>
</organism>
<dbReference type="InterPro" id="IPR032805">
    <property type="entry name" value="Wax_synthase_dom"/>
</dbReference>
<dbReference type="PANTHER" id="PTHR31595:SF57">
    <property type="entry name" value="OS04G0481900 PROTEIN"/>
    <property type="match status" value="1"/>
</dbReference>
<evidence type="ECO:0000256" key="7">
    <source>
        <dbReference type="ARBA" id="ARBA00023136"/>
    </source>
</evidence>
<dbReference type="GO" id="GO:0008374">
    <property type="term" value="F:O-acyltransferase activity"/>
    <property type="evidence" value="ECO:0007669"/>
    <property type="project" value="InterPro"/>
</dbReference>
<dbReference type="Pfam" id="PF13813">
    <property type="entry name" value="MBOAT_2"/>
    <property type="match status" value="1"/>
</dbReference>
<keyword evidence="11" id="KW-1185">Reference proteome</keyword>
<feature type="transmembrane region" description="Helical" evidence="8">
    <location>
        <begin position="765"/>
        <end position="783"/>
    </location>
</feature>
<evidence type="ECO:0000313" key="10">
    <source>
        <dbReference type="EMBL" id="KAI9638066.1"/>
    </source>
</evidence>
<comment type="pathway">
    <text evidence="2">Secondary metabolite biosynthesis.</text>
</comment>
<keyword evidence="7 8" id="KW-0472">Membrane</keyword>
<dbReference type="EMBL" id="JAKWFO010000003">
    <property type="protein sequence ID" value="KAI9638066.1"/>
    <property type="molecule type" value="Genomic_DNA"/>
</dbReference>
<keyword evidence="6 8" id="KW-1133">Transmembrane helix</keyword>
<feature type="transmembrane region" description="Helical" evidence="8">
    <location>
        <begin position="436"/>
        <end position="454"/>
    </location>
</feature>
<dbReference type="AlphaFoldDB" id="A0AA38HFI2"/>
<evidence type="ECO:0000256" key="3">
    <source>
        <dbReference type="ARBA" id="ARBA00007282"/>
    </source>
</evidence>
<feature type="domain" description="Wax synthase" evidence="9">
    <location>
        <begin position="263"/>
        <end position="331"/>
    </location>
</feature>
<name>A0AA38HFI2_9TREE</name>
<evidence type="ECO:0000256" key="1">
    <source>
        <dbReference type="ARBA" id="ARBA00004141"/>
    </source>
</evidence>
<keyword evidence="4" id="KW-0808">Transferase</keyword>
<comment type="similarity">
    <text evidence="3">Belongs to the wax synthase family.</text>
</comment>
<feature type="transmembrane region" description="Helical" evidence="8">
    <location>
        <begin position="28"/>
        <end position="46"/>
    </location>
</feature>
<reference evidence="10" key="1">
    <citation type="journal article" date="2022" name="G3 (Bethesda)">
        <title>High quality genome of the basidiomycete yeast Dioszegia hungarica PDD-24b-2 isolated from cloud water.</title>
        <authorList>
            <person name="Jarrige D."/>
            <person name="Haridas S."/>
            <person name="Bleykasten-Grosshans C."/>
            <person name="Joly M."/>
            <person name="Nadalig T."/>
            <person name="Sancelme M."/>
            <person name="Vuilleumier S."/>
            <person name="Grigoriev I.V."/>
            <person name="Amato P."/>
            <person name="Bringel F."/>
        </authorList>
    </citation>
    <scope>NUCLEOTIDE SEQUENCE</scope>
    <source>
        <strain evidence="10">PDD-24b-2</strain>
    </source>
</reference>
<feature type="transmembrane region" description="Helical" evidence="8">
    <location>
        <begin position="80"/>
        <end position="100"/>
    </location>
</feature>
<dbReference type="GO" id="GO:0016020">
    <property type="term" value="C:membrane"/>
    <property type="evidence" value="ECO:0007669"/>
    <property type="project" value="UniProtKB-SubCell"/>
</dbReference>
<protein>
    <recommendedName>
        <fullName evidence="9">Wax synthase domain-containing protein</fullName>
    </recommendedName>
</protein>
<dbReference type="GO" id="GO:0006629">
    <property type="term" value="P:lipid metabolic process"/>
    <property type="evidence" value="ECO:0007669"/>
    <property type="project" value="InterPro"/>
</dbReference>
<sequence length="825" mass="93227">MVALISALDGIRDFDLKDHLPVYPLEQVGPLFWLSFIASWTVCYLVHLPSDTRLFRQALWPVSVGAFVWAVITVDMRGRVASFMLIGLFLFNATSAAVRWGRVTSPPIYRPLKRKPFFPLLRETNAFRAFNLLCDEPRLISLSAGSPGCPSSMTTAKRPDHGALYELGRHLLRGTRTWVLIDVSSYPLYHLDPSNLGNPLVAYSDWDLGIQTISQSLGVPRWVTIPAVVMSYATTTYLMMSFSCRLASILGIASGMWSAEEFPEMMDRPWVSSSLNELWGRRYHQILKHGFQNYARPFSFLPRSTYILRIFALSAIYHMLVYRPFFHTFIARDMTAMFMLSGLGLEMERQYLRRTGKKVGGWTGRVWTWSWFILCGYFMCRGLAAIGFVGGAREMLAVDRTGSAVDHNMSPFRSILHAIWTFDLSDYIPLTAPGTAAPYLGVSLLASLQVCYLVHLPGDTRTLRRALWPVSVGTFLWGIVTVDTRGQLSIWTMVGMLLFNSTSAAIRWGTATAPPAYRTLVRKPFFSGIRETTAFRAINLICDEARLTFLASTPPHRDVQATRGALYTIGSHLLDAIKMYLFMDICSYPLYHFDRCNLGNPFATSGDWNQGIQTITKASGLPHSVVVLAIVLSYAAEGYVGLWLVWRVLAAAGLASGLWTPEEWPDLMDRPYVSSSMNEFWGRRYHQHGFQNYASVLSFLPRCTYILRIFAMSAIYHMLVYHPFSHTFLAGRMITMFMLAGLGLELERQFYHRTGRRVGGRAGRIWTWSWLLLCGYFITRGVAESGFLGATRRSFEEDRTTSAVEWVLYAAGVRPHPSSPLPRAE</sequence>
<comment type="caution">
    <text evidence="10">The sequence shown here is derived from an EMBL/GenBank/DDBJ whole genome shotgun (WGS) entry which is preliminary data.</text>
</comment>
<dbReference type="PANTHER" id="PTHR31595">
    <property type="entry name" value="LONG-CHAIN-ALCOHOL O-FATTY-ACYLTRANSFERASE 3-RELATED"/>
    <property type="match status" value="1"/>
</dbReference>
<feature type="transmembrane region" description="Helical" evidence="8">
    <location>
        <begin position="366"/>
        <end position="389"/>
    </location>
</feature>
<dbReference type="RefSeq" id="XP_052947843.1">
    <property type="nucleotide sequence ID" value="XM_053091992.1"/>
</dbReference>
<evidence type="ECO:0000256" key="6">
    <source>
        <dbReference type="ARBA" id="ARBA00022989"/>
    </source>
</evidence>
<accession>A0AA38HFI2</accession>
<comment type="subcellular location">
    <subcellularLocation>
        <location evidence="1">Membrane</location>
        <topology evidence="1">Multi-pass membrane protein</topology>
    </subcellularLocation>
</comment>
<feature type="transmembrane region" description="Helical" evidence="8">
    <location>
        <begin position="306"/>
        <end position="323"/>
    </location>
</feature>
<feature type="transmembrane region" description="Helical" evidence="8">
    <location>
        <begin position="58"/>
        <end position="74"/>
    </location>
</feature>
<dbReference type="InterPro" id="IPR044851">
    <property type="entry name" value="Wax_synthase"/>
</dbReference>
<evidence type="ECO:0000256" key="4">
    <source>
        <dbReference type="ARBA" id="ARBA00022679"/>
    </source>
</evidence>
<keyword evidence="5 8" id="KW-0812">Transmembrane</keyword>
<feature type="transmembrane region" description="Helical" evidence="8">
    <location>
        <begin position="618"/>
        <end position="636"/>
    </location>
</feature>